<accession>A0A5C4VEZ6</accession>
<evidence type="ECO:0000259" key="3">
    <source>
        <dbReference type="Pfam" id="PF01494"/>
    </source>
</evidence>
<evidence type="ECO:0000313" key="5">
    <source>
        <dbReference type="Proteomes" id="UP000312512"/>
    </source>
</evidence>
<proteinExistence type="predicted"/>
<dbReference type="EMBL" id="VDLX02000024">
    <property type="protein sequence ID" value="KAB8188591.1"/>
    <property type="molecule type" value="Genomic_DNA"/>
</dbReference>
<dbReference type="Gene3D" id="3.50.50.60">
    <property type="entry name" value="FAD/NAD(P)-binding domain"/>
    <property type="match status" value="1"/>
</dbReference>
<keyword evidence="5" id="KW-1185">Reference proteome</keyword>
<gene>
    <name evidence="4" type="ORF">FH608_043285</name>
</gene>
<organism evidence="4 5">
    <name type="scientific">Nonomuraea phyllanthi</name>
    <dbReference type="NCBI Taxonomy" id="2219224"/>
    <lineage>
        <taxon>Bacteria</taxon>
        <taxon>Bacillati</taxon>
        <taxon>Actinomycetota</taxon>
        <taxon>Actinomycetes</taxon>
        <taxon>Streptosporangiales</taxon>
        <taxon>Streptosporangiaceae</taxon>
        <taxon>Nonomuraea</taxon>
    </lineage>
</organism>
<dbReference type="SUPFAM" id="SSF51905">
    <property type="entry name" value="FAD/NAD(P)-binding domain"/>
    <property type="match status" value="1"/>
</dbReference>
<dbReference type="Proteomes" id="UP000312512">
    <property type="component" value="Unassembled WGS sequence"/>
</dbReference>
<evidence type="ECO:0000256" key="1">
    <source>
        <dbReference type="ARBA" id="ARBA00023002"/>
    </source>
</evidence>
<dbReference type="OrthoDB" id="9782160at2"/>
<dbReference type="GO" id="GO:0004497">
    <property type="term" value="F:monooxygenase activity"/>
    <property type="evidence" value="ECO:0007669"/>
    <property type="project" value="UniProtKB-KW"/>
</dbReference>
<keyword evidence="2 4" id="KW-0503">Monooxygenase</keyword>
<dbReference type="PRINTS" id="PR00420">
    <property type="entry name" value="RNGMNOXGNASE"/>
</dbReference>
<evidence type="ECO:0000256" key="2">
    <source>
        <dbReference type="ARBA" id="ARBA00023033"/>
    </source>
</evidence>
<dbReference type="InterPro" id="IPR036188">
    <property type="entry name" value="FAD/NAD-bd_sf"/>
</dbReference>
<dbReference type="Pfam" id="PF01494">
    <property type="entry name" value="FAD_binding_3"/>
    <property type="match status" value="1"/>
</dbReference>
<dbReference type="PANTHER" id="PTHR13789:SF309">
    <property type="entry name" value="PUTATIVE (AFU_ORTHOLOGUE AFUA_6G14510)-RELATED"/>
    <property type="match status" value="1"/>
</dbReference>
<feature type="domain" description="FAD-binding" evidence="3">
    <location>
        <begin position="35"/>
        <end position="279"/>
    </location>
</feature>
<dbReference type="PANTHER" id="PTHR13789">
    <property type="entry name" value="MONOOXYGENASE"/>
    <property type="match status" value="1"/>
</dbReference>
<dbReference type="RefSeq" id="WP_139636837.1">
    <property type="nucleotide sequence ID" value="NZ_VDLX02000024.1"/>
</dbReference>
<protein>
    <submittedName>
        <fullName evidence="4">FAD-dependent monooxygenase</fullName>
    </submittedName>
</protein>
<evidence type="ECO:0000313" key="4">
    <source>
        <dbReference type="EMBL" id="KAB8188591.1"/>
    </source>
</evidence>
<comment type="caution">
    <text evidence="4">The sequence shown here is derived from an EMBL/GenBank/DDBJ whole genome shotgun (WGS) entry which is preliminary data.</text>
</comment>
<reference evidence="4 5" key="1">
    <citation type="submission" date="2019-10" db="EMBL/GenBank/DDBJ databases">
        <title>Nonomuraea sp. nov., isolated from Phyllanthus amarus.</title>
        <authorList>
            <person name="Klykleung N."/>
            <person name="Tanasupawat S."/>
        </authorList>
    </citation>
    <scope>NUCLEOTIDE SEQUENCE [LARGE SCALE GENOMIC DNA]</scope>
    <source>
        <strain evidence="4 5">PA1-10</strain>
    </source>
</reference>
<dbReference type="InterPro" id="IPR002938">
    <property type="entry name" value="FAD-bd"/>
</dbReference>
<dbReference type="AlphaFoldDB" id="A0A5C4VEZ6"/>
<sequence length="344" mass="37547">MGKPMTGIVLQDWKSGRLGEFGNPPGIPPMLFMFRHDVYRVLMAEAARRGIPIEYGKRFVDAKEGDDGVTAHFADGTTAEGDILIGADGIRSAVRSLIDPDAPGPRYAGLISFGALIKEPGIPSTEGKMNMPFGKKGFFGYQVFDDDTSVWFANFPQAEPMTPAQVRETKPEEWLRILTEAYAADRTPAAQLMAATRPDELIVVGPMENMPRVPAWSKGRMVLVGDSVHAPSSSSGQGASLAIESAIELARCLRDQPYAEAFATYEKNRRPRVEKVIAATNRKNSAKAAGPVMRIINAWAIKTFSKLAKPEKMAWVFHHRVDWDSPAAPGLGNVPEDARIIGPK</sequence>
<dbReference type="InterPro" id="IPR050493">
    <property type="entry name" value="FAD-dep_Monooxygenase_BioMet"/>
</dbReference>
<keyword evidence="1" id="KW-0560">Oxidoreductase</keyword>
<name>A0A5C4VEZ6_9ACTN</name>
<dbReference type="GO" id="GO:0071949">
    <property type="term" value="F:FAD binding"/>
    <property type="evidence" value="ECO:0007669"/>
    <property type="project" value="InterPro"/>
</dbReference>